<feature type="active site" evidence="4">
    <location>
        <position position="593"/>
    </location>
</feature>
<dbReference type="GO" id="GO:0006355">
    <property type="term" value="P:regulation of DNA-templated transcription"/>
    <property type="evidence" value="ECO:0007669"/>
    <property type="project" value="InterPro"/>
</dbReference>
<dbReference type="InterPro" id="IPR002078">
    <property type="entry name" value="Sigma_54_int"/>
</dbReference>
<dbReference type="SUPFAM" id="SSF54211">
    <property type="entry name" value="Ribosomal protein S5 domain 2-like"/>
    <property type="match status" value="1"/>
</dbReference>
<dbReference type="SMART" id="SM00382">
    <property type="entry name" value="AAA"/>
    <property type="match status" value="1"/>
</dbReference>
<dbReference type="OrthoDB" id="2318150at2"/>
<protein>
    <recommendedName>
        <fullName evidence="4">endopeptidase La</fullName>
        <ecNumber evidence="4">3.4.21.53</ecNumber>
    </recommendedName>
</protein>
<dbReference type="CDD" id="cd00009">
    <property type="entry name" value="AAA"/>
    <property type="match status" value="1"/>
</dbReference>
<feature type="domain" description="Lon proteolytic" evidence="6">
    <location>
        <begin position="466"/>
        <end position="640"/>
    </location>
</feature>
<dbReference type="PROSITE" id="PS01046">
    <property type="entry name" value="LON_SER"/>
    <property type="match status" value="1"/>
</dbReference>
<dbReference type="SUPFAM" id="SSF52540">
    <property type="entry name" value="P-loop containing nucleoside triphosphate hydrolases"/>
    <property type="match status" value="1"/>
</dbReference>
<dbReference type="Pfam" id="PF05362">
    <property type="entry name" value="Lon_C"/>
    <property type="match status" value="1"/>
</dbReference>
<feature type="active site" evidence="4">
    <location>
        <position position="550"/>
    </location>
</feature>
<dbReference type="InterPro" id="IPR008269">
    <property type="entry name" value="Lon_proteolytic"/>
</dbReference>
<dbReference type="GO" id="GO:0016887">
    <property type="term" value="F:ATP hydrolysis activity"/>
    <property type="evidence" value="ECO:0007669"/>
    <property type="project" value="InterPro"/>
</dbReference>
<dbReference type="InterPro" id="IPR027417">
    <property type="entry name" value="P-loop_NTPase"/>
</dbReference>
<dbReference type="Gene3D" id="3.30.230.10">
    <property type="match status" value="1"/>
</dbReference>
<dbReference type="InterPro" id="IPR014252">
    <property type="entry name" value="Spore_LonC"/>
</dbReference>
<organism evidence="7 8">
    <name type="scientific">Desulforamulus aeronauticus DSM 10349</name>
    <dbReference type="NCBI Taxonomy" id="1121421"/>
    <lineage>
        <taxon>Bacteria</taxon>
        <taxon>Bacillati</taxon>
        <taxon>Bacillota</taxon>
        <taxon>Clostridia</taxon>
        <taxon>Eubacteriales</taxon>
        <taxon>Peptococcaceae</taxon>
        <taxon>Desulforamulus</taxon>
    </lineage>
</organism>
<evidence type="ECO:0000259" key="5">
    <source>
        <dbReference type="PROSITE" id="PS50045"/>
    </source>
</evidence>
<evidence type="ECO:0000256" key="2">
    <source>
        <dbReference type="ARBA" id="ARBA00022801"/>
    </source>
</evidence>
<gene>
    <name evidence="7" type="ORF">SAMN02745123_02234</name>
</gene>
<dbReference type="GO" id="GO:0004176">
    <property type="term" value="F:ATP-dependent peptidase activity"/>
    <property type="evidence" value="ECO:0007669"/>
    <property type="project" value="UniProtKB-UniRule"/>
</dbReference>
<evidence type="ECO:0000259" key="6">
    <source>
        <dbReference type="PROSITE" id="PS51786"/>
    </source>
</evidence>
<keyword evidence="3 4" id="KW-0720">Serine protease</keyword>
<dbReference type="STRING" id="1121421.SAMN02745123_02234"/>
<accession>A0A1M6TBI8</accession>
<evidence type="ECO:0000313" key="8">
    <source>
        <dbReference type="Proteomes" id="UP000183997"/>
    </source>
</evidence>
<dbReference type="InterPro" id="IPR020568">
    <property type="entry name" value="Ribosomal_Su5_D2-typ_SF"/>
</dbReference>
<dbReference type="GO" id="GO:0006508">
    <property type="term" value="P:proteolysis"/>
    <property type="evidence" value="ECO:0007669"/>
    <property type="project" value="UniProtKB-KW"/>
</dbReference>
<evidence type="ECO:0000256" key="1">
    <source>
        <dbReference type="ARBA" id="ARBA00022670"/>
    </source>
</evidence>
<dbReference type="PRINTS" id="PR00830">
    <property type="entry name" value="ENDOLAPTASE"/>
</dbReference>
<dbReference type="AlphaFoldDB" id="A0A1M6TBI8"/>
<dbReference type="NCBIfam" id="TIGR02903">
    <property type="entry name" value="spore_lon_C"/>
    <property type="match status" value="1"/>
</dbReference>
<dbReference type="InterPro" id="IPR008268">
    <property type="entry name" value="Peptidase_S16_AS"/>
</dbReference>
<dbReference type="PROSITE" id="PS00676">
    <property type="entry name" value="SIGMA54_INTERACT_2"/>
    <property type="match status" value="1"/>
</dbReference>
<dbReference type="InterPro" id="IPR003593">
    <property type="entry name" value="AAA+_ATPase"/>
</dbReference>
<dbReference type="InterPro" id="IPR025943">
    <property type="entry name" value="Sigma_54_int_dom_ATP-bd_2"/>
</dbReference>
<dbReference type="InterPro" id="IPR003959">
    <property type="entry name" value="ATPase_AAA_core"/>
</dbReference>
<dbReference type="GO" id="GO:0004252">
    <property type="term" value="F:serine-type endopeptidase activity"/>
    <property type="evidence" value="ECO:0007669"/>
    <property type="project" value="UniProtKB-UniRule"/>
</dbReference>
<dbReference type="RefSeq" id="WP_072914283.1">
    <property type="nucleotide sequence ID" value="NZ_FRAR01000016.1"/>
</dbReference>
<dbReference type="GO" id="GO:0005524">
    <property type="term" value="F:ATP binding"/>
    <property type="evidence" value="ECO:0007669"/>
    <property type="project" value="InterPro"/>
</dbReference>
<dbReference type="EC" id="3.4.21.53" evidence="4"/>
<evidence type="ECO:0000256" key="4">
    <source>
        <dbReference type="PROSITE-ProRule" id="PRU01122"/>
    </source>
</evidence>
<sequence>MNDFLEGFQNEIVEQDTNQFAASSDQLKRQVTAMYGLLSNIYGSDKLVLRAGKLEALSLIRSEIIEERVLALQKLVFEDPTYETLPSLEEIPAILETLQDELADTVARRTVEEELEKKIGEKMNQRHEDYIKEIKMQIIKDNSGPENAQTLKKFAILEKLDSKKLASSAMQILRPESFAEVIGQERAVKALLAKLASPFPQHIILYGPPGVGKTTAARLALEVAKGIKGAPFAKDASFVEVDGTTLRWDPREVTNPLLGSVHDPIYQGARRDLAETGIPEPKLGLVTDAHGGILFIDEIGELDPALQNKLLKVLEDKRVFFDSAYYDPSDNNVPKYIKKIFDEGAPADFVLIGATTREPEDINPAVRSRCAEVFFEPLTPTAIQDIIRQAARKLKVSLDEQIPEIISEYTIEGRKAINILSDAYGLAYFRQHQEDHNTIHITVQDVYEVVQISRLTPYVLTKASDEYEVGKIFGLGVSGYLGSVLEIEAVAFTARSQGQGNIRFNDTAGTMAKDSVFNAASVIRKLTGQDIGNYDIHVNVVGGGRIDGPSAGVAIMLAMFSAIQDQPLPQNIAVTGEVSIQGKVKAVGGIFEKIYGAKQAGIQKVFIPKENIQDVPVDLKGIEVVPVQRVEEILQHILPDILTSQSIA</sequence>
<dbReference type="Pfam" id="PF00004">
    <property type="entry name" value="AAA"/>
    <property type="match status" value="1"/>
</dbReference>
<dbReference type="Gene3D" id="3.40.50.300">
    <property type="entry name" value="P-loop containing nucleotide triphosphate hydrolases"/>
    <property type="match status" value="2"/>
</dbReference>
<keyword evidence="2 4" id="KW-0378">Hydrolase</keyword>
<keyword evidence="1 4" id="KW-0645">Protease</keyword>
<dbReference type="InterPro" id="IPR027065">
    <property type="entry name" value="Lon_Prtase"/>
</dbReference>
<feature type="domain" description="Sigma-54 factor interaction" evidence="5">
    <location>
        <begin position="186"/>
        <end position="369"/>
    </location>
</feature>
<dbReference type="GO" id="GO:0030163">
    <property type="term" value="P:protein catabolic process"/>
    <property type="evidence" value="ECO:0007669"/>
    <property type="project" value="InterPro"/>
</dbReference>
<dbReference type="Proteomes" id="UP000183997">
    <property type="component" value="Unassembled WGS sequence"/>
</dbReference>
<evidence type="ECO:0000256" key="3">
    <source>
        <dbReference type="ARBA" id="ARBA00022825"/>
    </source>
</evidence>
<comment type="similarity">
    <text evidence="4">Belongs to the peptidase S16 family.</text>
</comment>
<dbReference type="PANTHER" id="PTHR10046">
    <property type="entry name" value="ATP DEPENDENT LON PROTEASE FAMILY MEMBER"/>
    <property type="match status" value="1"/>
</dbReference>
<dbReference type="PROSITE" id="PS50045">
    <property type="entry name" value="SIGMA54_INTERACT_4"/>
    <property type="match status" value="1"/>
</dbReference>
<keyword evidence="8" id="KW-1185">Reference proteome</keyword>
<dbReference type="InterPro" id="IPR014721">
    <property type="entry name" value="Ribsml_uS5_D2-typ_fold_subgr"/>
</dbReference>
<reference evidence="8" key="1">
    <citation type="submission" date="2016-11" db="EMBL/GenBank/DDBJ databases">
        <authorList>
            <person name="Varghese N."/>
            <person name="Submissions S."/>
        </authorList>
    </citation>
    <scope>NUCLEOTIDE SEQUENCE [LARGE SCALE GENOMIC DNA]</scope>
    <source>
        <strain evidence="8">DSM 10349</strain>
    </source>
</reference>
<proteinExistence type="inferred from homology"/>
<comment type="catalytic activity">
    <reaction evidence="4">
        <text>Hydrolysis of proteins in presence of ATP.</text>
        <dbReference type="EC" id="3.4.21.53"/>
    </reaction>
</comment>
<dbReference type="EMBL" id="FRAR01000016">
    <property type="protein sequence ID" value="SHK54196.1"/>
    <property type="molecule type" value="Genomic_DNA"/>
</dbReference>
<name>A0A1M6TBI8_9FIRM</name>
<evidence type="ECO:0000313" key="7">
    <source>
        <dbReference type="EMBL" id="SHK54196.1"/>
    </source>
</evidence>
<dbReference type="PROSITE" id="PS51786">
    <property type="entry name" value="LON_PROTEOLYTIC"/>
    <property type="match status" value="1"/>
</dbReference>